<gene>
    <name evidence="1" type="ORF">ACFSSA_05060</name>
</gene>
<evidence type="ECO:0000313" key="2">
    <source>
        <dbReference type="Proteomes" id="UP001597375"/>
    </source>
</evidence>
<accession>A0ABW5D6N4</accession>
<evidence type="ECO:0000313" key="1">
    <source>
        <dbReference type="EMBL" id="MFD2256038.1"/>
    </source>
</evidence>
<proteinExistence type="predicted"/>
<dbReference type="EMBL" id="JBHUIT010000003">
    <property type="protein sequence ID" value="MFD2256038.1"/>
    <property type="molecule type" value="Genomic_DNA"/>
</dbReference>
<name>A0ABW5D6N4_9BACT</name>
<dbReference type="Proteomes" id="UP001597375">
    <property type="component" value="Unassembled WGS sequence"/>
</dbReference>
<keyword evidence="2" id="KW-1185">Reference proteome</keyword>
<sequence length="174" mass="19949">MSAREKKLLALLLIAGFIILNVFLFGFYTQKKSQFDNNFRSAKTRLQQAIAFQDSSAELADEMEWLAENQPQTAVYQTIQTQLQQYAELQARNLGLSIKSQELLPTDTSGVYYQRAQIKINLTGQEQSLYRWFDSINDPKSFRCAYQIRLTPNAQDDTLIDCSATLSQWFVPAT</sequence>
<comment type="caution">
    <text evidence="1">The sequence shown here is derived from an EMBL/GenBank/DDBJ whole genome shotgun (WGS) entry which is preliminary data.</text>
</comment>
<organism evidence="1 2">
    <name type="scientific">Luteolibacter algae</name>
    <dbReference type="NCBI Taxonomy" id="454151"/>
    <lineage>
        <taxon>Bacteria</taxon>
        <taxon>Pseudomonadati</taxon>
        <taxon>Verrucomicrobiota</taxon>
        <taxon>Verrucomicrobiia</taxon>
        <taxon>Verrucomicrobiales</taxon>
        <taxon>Verrucomicrobiaceae</taxon>
        <taxon>Luteolibacter</taxon>
    </lineage>
</organism>
<protein>
    <submittedName>
        <fullName evidence="1">Uncharacterized protein</fullName>
    </submittedName>
</protein>
<reference evidence="2" key="1">
    <citation type="journal article" date="2019" name="Int. J. Syst. Evol. Microbiol.">
        <title>The Global Catalogue of Microorganisms (GCM) 10K type strain sequencing project: providing services to taxonomists for standard genome sequencing and annotation.</title>
        <authorList>
            <consortium name="The Broad Institute Genomics Platform"/>
            <consortium name="The Broad Institute Genome Sequencing Center for Infectious Disease"/>
            <person name="Wu L."/>
            <person name="Ma J."/>
        </authorList>
    </citation>
    <scope>NUCLEOTIDE SEQUENCE [LARGE SCALE GENOMIC DNA]</scope>
    <source>
        <strain evidence="2">CGMCC 4.7106</strain>
    </source>
</reference>
<dbReference type="RefSeq" id="WP_386818925.1">
    <property type="nucleotide sequence ID" value="NZ_JBHUIT010000003.1"/>
</dbReference>